<dbReference type="Proteomes" id="UP001231316">
    <property type="component" value="Plasmid unnamed1"/>
</dbReference>
<reference evidence="5 9" key="3">
    <citation type="submission" date="2018-05" db="EMBL/GenBank/DDBJ databases">
        <title>Lactobacillus salivarius genome sequencing and assembly.</title>
        <authorList>
            <person name="Audisio C."/>
            <person name="Albarracin L."/>
            <person name="Torres M.J."/>
            <person name="Hebert E.M."/>
            <person name="Saavedra L."/>
        </authorList>
    </citation>
    <scope>NUCLEOTIDE SEQUENCE [LARGE SCALE GENOMIC DNA]</scope>
    <source>
        <strain evidence="5 9">A3iob</strain>
    </source>
</reference>
<reference evidence="3 7" key="2">
    <citation type="submission" date="2017-03" db="EMBL/GenBank/DDBJ databases">
        <title>Phylogenomics and comparative genomics of Lactobacillus salivarius, a mammalian gut commensal.</title>
        <authorList>
            <person name="Harris H.M."/>
        </authorList>
    </citation>
    <scope>NUCLEOTIDE SEQUENCE [LARGE SCALE GENOMIC DNA]</scope>
    <source>
        <strain evidence="3 7">LMG 14477</strain>
    </source>
</reference>
<geneLocation type="plasmid" evidence="6 10">
    <name>unnamed1</name>
</geneLocation>
<dbReference type="Pfam" id="PF01206">
    <property type="entry name" value="TusA"/>
    <property type="match status" value="1"/>
</dbReference>
<dbReference type="SUPFAM" id="SSF64307">
    <property type="entry name" value="SirA-like"/>
    <property type="match status" value="1"/>
</dbReference>
<dbReference type="GO" id="GO:0016740">
    <property type="term" value="F:transferase activity"/>
    <property type="evidence" value="ECO:0007669"/>
    <property type="project" value="UniProtKB-KW"/>
</dbReference>
<dbReference type="Gene3D" id="3.30.110.40">
    <property type="entry name" value="TusA-like domain"/>
    <property type="match status" value="1"/>
</dbReference>
<dbReference type="PANTHER" id="PTHR33279:SF6">
    <property type="entry name" value="SULFUR CARRIER PROTEIN YEDF-RELATED"/>
    <property type="match status" value="1"/>
</dbReference>
<evidence type="ECO:0000313" key="5">
    <source>
        <dbReference type="EMBL" id="PWG51502.1"/>
    </source>
</evidence>
<dbReference type="CDD" id="cd00291">
    <property type="entry name" value="SirA_YedF_YeeD"/>
    <property type="match status" value="1"/>
</dbReference>
<dbReference type="PANTHER" id="PTHR33279">
    <property type="entry name" value="SULFUR CARRIER PROTEIN YEDF-RELATED"/>
    <property type="match status" value="1"/>
</dbReference>
<evidence type="ECO:0000313" key="7">
    <source>
        <dbReference type="Proteomes" id="UP000192638"/>
    </source>
</evidence>
<evidence type="ECO:0000259" key="2">
    <source>
        <dbReference type="PROSITE" id="PS01148"/>
    </source>
</evidence>
<name>A0A1V9PXM1_9LACO</name>
<evidence type="ECO:0000313" key="8">
    <source>
        <dbReference type="Proteomes" id="UP000218139"/>
    </source>
</evidence>
<reference evidence="6" key="4">
    <citation type="submission" date="2023-04" db="EMBL/GenBank/DDBJ databases">
        <title>Four porcine-derived lactic acid bacteria strains analyses and their evaluation as potential probiotics based on genomics.</title>
        <authorList>
            <person name="Niu D."/>
        </authorList>
    </citation>
    <scope>NUCLEOTIDE SEQUENCE</scope>
    <source>
        <strain evidence="6">ZSA5</strain>
        <plasmid evidence="6">unnamed1</plasmid>
    </source>
</reference>
<dbReference type="EMBL" id="NBEB01000081">
    <property type="protein sequence ID" value="OQQ82163.1"/>
    <property type="molecule type" value="Genomic_DNA"/>
</dbReference>
<dbReference type="EMBL" id="CP123972">
    <property type="protein sequence ID" value="WII29667.1"/>
    <property type="molecule type" value="Genomic_DNA"/>
</dbReference>
<accession>A0A1V9PXM1</accession>
<organism evidence="3 7">
    <name type="scientific">Ligilactobacillus salivarius</name>
    <dbReference type="NCBI Taxonomy" id="1624"/>
    <lineage>
        <taxon>Bacteria</taxon>
        <taxon>Bacillati</taxon>
        <taxon>Bacillota</taxon>
        <taxon>Bacilli</taxon>
        <taxon>Lactobacillales</taxon>
        <taxon>Lactobacillaceae</taxon>
        <taxon>Ligilactobacillus</taxon>
    </lineage>
</organism>
<dbReference type="RefSeq" id="WP_034983462.1">
    <property type="nucleotide sequence ID" value="NZ_CP007647.1"/>
</dbReference>
<dbReference type="Proteomes" id="UP000218139">
    <property type="component" value="Unassembled WGS sequence"/>
</dbReference>
<dbReference type="InterPro" id="IPR036868">
    <property type="entry name" value="TusA-like_sf"/>
</dbReference>
<dbReference type="Proteomes" id="UP000192638">
    <property type="component" value="Unassembled WGS sequence"/>
</dbReference>
<sequence>MNYSLDTSGKDCPIPLMELKREIKGKSKGDVIDLTFTCPEAVNNIPEYCEKNNYNIKEFTKNNNSWNIKVEI</sequence>
<dbReference type="EMBL" id="QFAS01000008">
    <property type="protein sequence ID" value="PWG51502.1"/>
    <property type="molecule type" value="Genomic_DNA"/>
</dbReference>
<dbReference type="Proteomes" id="UP000245607">
    <property type="component" value="Unassembled WGS sequence"/>
</dbReference>
<evidence type="ECO:0000313" key="9">
    <source>
        <dbReference type="Proteomes" id="UP000245607"/>
    </source>
</evidence>
<evidence type="ECO:0000313" key="10">
    <source>
        <dbReference type="Proteomes" id="UP001231316"/>
    </source>
</evidence>
<dbReference type="AlphaFoldDB" id="A0A1V9PXM1"/>
<dbReference type="PROSITE" id="PS01148">
    <property type="entry name" value="UPF0033"/>
    <property type="match status" value="1"/>
</dbReference>
<keyword evidence="5" id="KW-0808">Transferase</keyword>
<evidence type="ECO:0000313" key="3">
    <source>
        <dbReference type="EMBL" id="OQQ82163.1"/>
    </source>
</evidence>
<gene>
    <name evidence="4" type="ORF">A8C52_03175</name>
    <name evidence="3" type="ORF">B6U60_08635</name>
    <name evidence="5" type="ORF">DB362_06690</name>
    <name evidence="6" type="ORF">QFE45_09860</name>
</gene>
<evidence type="ECO:0000313" key="4">
    <source>
        <dbReference type="EMBL" id="PAY43716.1"/>
    </source>
</evidence>
<dbReference type="EMBL" id="LXZO01000145">
    <property type="protein sequence ID" value="PAY43716.1"/>
    <property type="molecule type" value="Genomic_DNA"/>
</dbReference>
<feature type="domain" description="UPF0033" evidence="2">
    <location>
        <begin position="5"/>
        <end position="29"/>
    </location>
</feature>
<comment type="similarity">
    <text evidence="1">Belongs to the sulfur carrier protein TusA family.</text>
</comment>
<keyword evidence="6" id="KW-0614">Plasmid</keyword>
<protein>
    <submittedName>
        <fullName evidence="5">Sulfurtransferase TusA family protein</fullName>
    </submittedName>
</protein>
<proteinExistence type="inferred from homology"/>
<evidence type="ECO:0000313" key="6">
    <source>
        <dbReference type="EMBL" id="WII29667.1"/>
    </source>
</evidence>
<dbReference type="InterPro" id="IPR001455">
    <property type="entry name" value="TusA-like"/>
</dbReference>
<evidence type="ECO:0000256" key="1">
    <source>
        <dbReference type="ARBA" id="ARBA00008984"/>
    </source>
</evidence>
<reference evidence="4 8" key="1">
    <citation type="submission" date="2016-05" db="EMBL/GenBank/DDBJ databases">
        <authorList>
            <person name="Lee J.-Y."/>
            <person name="Kim E.B."/>
            <person name="Choi Y.-J."/>
        </authorList>
    </citation>
    <scope>NUCLEOTIDE SEQUENCE [LARGE SCALE GENOMIC DNA]</scope>
    <source>
        <strain evidence="4 8">KLA006</strain>
    </source>
</reference>